<comment type="caution">
    <text evidence="1">The sequence shown here is derived from an EMBL/GenBank/DDBJ whole genome shotgun (WGS) entry which is preliminary data.</text>
</comment>
<accession>A0A543PR06</accession>
<dbReference type="EMBL" id="VFQF01000002">
    <property type="protein sequence ID" value="TQN46519.1"/>
    <property type="molecule type" value="Genomic_DNA"/>
</dbReference>
<proteinExistence type="predicted"/>
<protein>
    <submittedName>
        <fullName evidence="1">Uncharacterized protein</fullName>
    </submittedName>
</protein>
<reference evidence="1 2" key="1">
    <citation type="submission" date="2019-06" db="EMBL/GenBank/DDBJ databases">
        <title>Sequencing the genomes of 1000 actinobacteria strains.</title>
        <authorList>
            <person name="Klenk H.-P."/>
        </authorList>
    </citation>
    <scope>NUCLEOTIDE SEQUENCE [LARGE SCALE GENOMIC DNA]</scope>
    <source>
        <strain evidence="1 2">DSM 21776</strain>
    </source>
</reference>
<sequence length="161" mass="17849">MVRLRRQRTRRSRSWGASDSEARHLALELAGLTPVPIIEPMHWGIVLHDGELGRRAVRLDLRRLSDSNWSAASQCRGIVTDRRLLAQMPQGEWVSLWWPTVVGLQITLAAQSILVDYGDGYPWHLFGPDVSVVAVAAIAAIYGTQALAEHPALAQLRTVSP</sequence>
<name>A0A543PR06_9MICO</name>
<evidence type="ECO:0000313" key="1">
    <source>
        <dbReference type="EMBL" id="TQN46519.1"/>
    </source>
</evidence>
<evidence type="ECO:0000313" key="2">
    <source>
        <dbReference type="Proteomes" id="UP000320085"/>
    </source>
</evidence>
<dbReference type="Proteomes" id="UP000320085">
    <property type="component" value="Unassembled WGS sequence"/>
</dbReference>
<dbReference type="AlphaFoldDB" id="A0A543PR06"/>
<organism evidence="1 2">
    <name type="scientific">Humibacillus xanthopallidus</name>
    <dbReference type="NCBI Taxonomy" id="412689"/>
    <lineage>
        <taxon>Bacteria</taxon>
        <taxon>Bacillati</taxon>
        <taxon>Actinomycetota</taxon>
        <taxon>Actinomycetes</taxon>
        <taxon>Micrococcales</taxon>
        <taxon>Intrasporangiaceae</taxon>
        <taxon>Humibacillus</taxon>
    </lineage>
</organism>
<gene>
    <name evidence="1" type="ORF">FHX52_3244</name>
</gene>